<feature type="transmembrane region" description="Helical" evidence="5">
    <location>
        <begin position="144"/>
        <end position="164"/>
    </location>
</feature>
<accession>A0ABW7NFT4</accession>
<dbReference type="RefSeq" id="WP_395419368.1">
    <property type="nucleotide sequence ID" value="NZ_JBIPKE010000020.1"/>
</dbReference>
<dbReference type="Gene3D" id="1.10.3730.20">
    <property type="match status" value="2"/>
</dbReference>
<proteinExistence type="predicted"/>
<keyword evidence="2 5" id="KW-0812">Transmembrane</keyword>
<gene>
    <name evidence="7" type="ORF">ACHKAR_20820</name>
</gene>
<feature type="transmembrane region" description="Helical" evidence="5">
    <location>
        <begin position="233"/>
        <end position="252"/>
    </location>
</feature>
<feature type="transmembrane region" description="Helical" evidence="5">
    <location>
        <begin position="176"/>
        <end position="198"/>
    </location>
</feature>
<dbReference type="Proteomes" id="UP001610063">
    <property type="component" value="Unassembled WGS sequence"/>
</dbReference>
<evidence type="ECO:0000256" key="1">
    <source>
        <dbReference type="ARBA" id="ARBA00004141"/>
    </source>
</evidence>
<dbReference type="Pfam" id="PF00892">
    <property type="entry name" value="EamA"/>
    <property type="match status" value="2"/>
</dbReference>
<evidence type="ECO:0000313" key="7">
    <source>
        <dbReference type="EMBL" id="MFH6985910.1"/>
    </source>
</evidence>
<evidence type="ECO:0000313" key="8">
    <source>
        <dbReference type="Proteomes" id="UP001610063"/>
    </source>
</evidence>
<dbReference type="PANTHER" id="PTHR22911">
    <property type="entry name" value="ACYL-MALONYL CONDENSING ENZYME-RELATED"/>
    <property type="match status" value="1"/>
</dbReference>
<comment type="subcellular location">
    <subcellularLocation>
        <location evidence="1">Membrane</location>
        <topology evidence="1">Multi-pass membrane protein</topology>
    </subcellularLocation>
</comment>
<feature type="transmembrane region" description="Helical" evidence="5">
    <location>
        <begin position="66"/>
        <end position="85"/>
    </location>
</feature>
<keyword evidence="8" id="KW-1185">Reference proteome</keyword>
<keyword evidence="4 5" id="KW-0472">Membrane</keyword>
<evidence type="ECO:0000256" key="5">
    <source>
        <dbReference type="SAM" id="Phobius"/>
    </source>
</evidence>
<reference evidence="7 8" key="1">
    <citation type="journal article" date="2013" name="Int. J. Syst. Evol. Microbiol.">
        <title>Marinoscillum luteum sp. nov., isolated from marine sediment.</title>
        <authorList>
            <person name="Cha I.T."/>
            <person name="Park S.J."/>
            <person name="Kim S.J."/>
            <person name="Kim J.G."/>
            <person name="Jung M.Y."/>
            <person name="Shin K.S."/>
            <person name="Kwon K.K."/>
            <person name="Yang S.H."/>
            <person name="Seo Y.S."/>
            <person name="Rhee S.K."/>
        </authorList>
    </citation>
    <scope>NUCLEOTIDE SEQUENCE [LARGE SCALE GENOMIC DNA]</scope>
    <source>
        <strain evidence="7 8">KCTC 23939</strain>
    </source>
</reference>
<sequence>MKAQLSAGVKFMLLATFTFTLMKVCVKLIPHIPAIEIILFRSVISLVISVFYLHRQQVSVWGNNKSILLLRGVTGAIALITYFSLLQQIPLATASTLQYLAPIFTAILGIFLVKEKVRSWQWLFFAISFAGVVVVQGFDPRISTLHLLMGVGASLFMGLAYNFIRMLKTSEHPLVIIFYFPLVMLPVAGLWSVMVWVQPVGWDWLVLLAVGLCTQVAQFFMTKSYQSAELSKVSILNYIGIVYALGFGWLLFDETFNLMTYVGMGLVLAGVIGNVVFKK</sequence>
<feature type="transmembrane region" description="Helical" evidence="5">
    <location>
        <begin position="258"/>
        <end position="277"/>
    </location>
</feature>
<feature type="transmembrane region" description="Helical" evidence="5">
    <location>
        <begin position="120"/>
        <end position="138"/>
    </location>
</feature>
<dbReference type="InterPro" id="IPR037185">
    <property type="entry name" value="EmrE-like"/>
</dbReference>
<feature type="transmembrane region" description="Helical" evidence="5">
    <location>
        <begin position="91"/>
        <end position="113"/>
    </location>
</feature>
<feature type="domain" description="EamA" evidence="6">
    <location>
        <begin position="8"/>
        <end position="135"/>
    </location>
</feature>
<evidence type="ECO:0000256" key="3">
    <source>
        <dbReference type="ARBA" id="ARBA00022989"/>
    </source>
</evidence>
<dbReference type="EMBL" id="JBIPKE010000020">
    <property type="protein sequence ID" value="MFH6985910.1"/>
    <property type="molecule type" value="Genomic_DNA"/>
</dbReference>
<dbReference type="PANTHER" id="PTHR22911:SF6">
    <property type="entry name" value="SOLUTE CARRIER FAMILY 35 MEMBER G1"/>
    <property type="match status" value="1"/>
</dbReference>
<feature type="transmembrane region" description="Helical" evidence="5">
    <location>
        <begin position="204"/>
        <end position="221"/>
    </location>
</feature>
<organism evidence="7 8">
    <name type="scientific">Marinoscillum luteum</name>
    <dbReference type="NCBI Taxonomy" id="861051"/>
    <lineage>
        <taxon>Bacteria</taxon>
        <taxon>Pseudomonadati</taxon>
        <taxon>Bacteroidota</taxon>
        <taxon>Cytophagia</taxon>
        <taxon>Cytophagales</taxon>
        <taxon>Reichenbachiellaceae</taxon>
        <taxon>Marinoscillum</taxon>
    </lineage>
</organism>
<feature type="transmembrane region" description="Helical" evidence="5">
    <location>
        <begin position="35"/>
        <end position="54"/>
    </location>
</feature>
<evidence type="ECO:0000256" key="4">
    <source>
        <dbReference type="ARBA" id="ARBA00023136"/>
    </source>
</evidence>
<keyword evidence="3 5" id="KW-1133">Transmembrane helix</keyword>
<feature type="domain" description="EamA" evidence="6">
    <location>
        <begin position="147"/>
        <end position="274"/>
    </location>
</feature>
<evidence type="ECO:0000259" key="6">
    <source>
        <dbReference type="Pfam" id="PF00892"/>
    </source>
</evidence>
<protein>
    <submittedName>
        <fullName evidence="7">DMT family transporter</fullName>
    </submittedName>
</protein>
<evidence type="ECO:0000256" key="2">
    <source>
        <dbReference type="ARBA" id="ARBA00022692"/>
    </source>
</evidence>
<dbReference type="InterPro" id="IPR000620">
    <property type="entry name" value="EamA_dom"/>
</dbReference>
<name>A0ABW7NFT4_9BACT</name>
<comment type="caution">
    <text evidence="7">The sequence shown here is derived from an EMBL/GenBank/DDBJ whole genome shotgun (WGS) entry which is preliminary data.</text>
</comment>
<dbReference type="SUPFAM" id="SSF103481">
    <property type="entry name" value="Multidrug resistance efflux transporter EmrE"/>
    <property type="match status" value="2"/>
</dbReference>